<dbReference type="Pfam" id="PF03328">
    <property type="entry name" value="HpcH_HpaI"/>
    <property type="match status" value="1"/>
</dbReference>
<evidence type="ECO:0000256" key="4">
    <source>
        <dbReference type="SAM" id="MobiDB-lite"/>
    </source>
</evidence>
<dbReference type="GO" id="GO:0016829">
    <property type="term" value="F:lyase activity"/>
    <property type="evidence" value="ECO:0007669"/>
    <property type="project" value="UniProtKB-KW"/>
</dbReference>
<organism evidence="6 7">
    <name type="scientific">Luethyella okanaganae</name>
    <dbReference type="NCBI Taxonomy" id="69372"/>
    <lineage>
        <taxon>Bacteria</taxon>
        <taxon>Bacillati</taxon>
        <taxon>Actinomycetota</taxon>
        <taxon>Actinomycetes</taxon>
        <taxon>Micrococcales</taxon>
        <taxon>Microbacteriaceae</taxon>
        <taxon>Luethyella</taxon>
    </lineage>
</organism>
<dbReference type="InterPro" id="IPR005000">
    <property type="entry name" value="Aldolase/citrate-lyase_domain"/>
</dbReference>
<feature type="domain" description="HpcH/HpaI aldolase/citrate lyase" evidence="5">
    <location>
        <begin position="24"/>
        <end position="249"/>
    </location>
</feature>
<keyword evidence="2" id="KW-0479">Metal-binding</keyword>
<evidence type="ECO:0000256" key="3">
    <source>
        <dbReference type="ARBA" id="ARBA00023239"/>
    </source>
</evidence>
<evidence type="ECO:0000313" key="6">
    <source>
        <dbReference type="EMBL" id="MFC6354695.1"/>
    </source>
</evidence>
<keyword evidence="7" id="KW-1185">Reference proteome</keyword>
<dbReference type="RefSeq" id="WP_386726449.1">
    <property type="nucleotide sequence ID" value="NZ_JBHSTP010000001.1"/>
</dbReference>
<dbReference type="EMBL" id="JBHSTP010000001">
    <property type="protein sequence ID" value="MFC6354695.1"/>
    <property type="molecule type" value="Genomic_DNA"/>
</dbReference>
<name>A0ABW1VAW5_9MICO</name>
<sequence length="281" mass="29362">MSIRVGGLKPTFRDALRAAERPLIGIWVSSGSPLMAEICAGSGLDWVLIDAEHGPNGLESILAQLQAVHGYPVTPVVRVPFGEPVIIKQVLDLGAQNLLVPMVDTADQARAVVAAVRYPPRGVRGVGASLARASRWNRVDDYLAVADDTVSLTVQIETATAVENVREIASVDGVDALFVGPADLAASMGLLGQQEHPEVVAAVEHCVRVAAELGRPLGVNAFAPATAERYLAAGSPFVAVGADVALVARASEKLAEAFIGERQDDPGGKARTAPPAERPSY</sequence>
<reference evidence="7" key="1">
    <citation type="journal article" date="2019" name="Int. J. Syst. Evol. Microbiol.">
        <title>The Global Catalogue of Microorganisms (GCM) 10K type strain sequencing project: providing services to taxonomists for standard genome sequencing and annotation.</title>
        <authorList>
            <consortium name="The Broad Institute Genomics Platform"/>
            <consortium name="The Broad Institute Genome Sequencing Center for Infectious Disease"/>
            <person name="Wu L."/>
            <person name="Ma J."/>
        </authorList>
    </citation>
    <scope>NUCLEOTIDE SEQUENCE [LARGE SCALE GENOMIC DNA]</scope>
    <source>
        <strain evidence="7">CCUG 43304</strain>
    </source>
</reference>
<feature type="region of interest" description="Disordered" evidence="4">
    <location>
        <begin position="258"/>
        <end position="281"/>
    </location>
</feature>
<dbReference type="SUPFAM" id="SSF51621">
    <property type="entry name" value="Phosphoenolpyruvate/pyruvate domain"/>
    <property type="match status" value="1"/>
</dbReference>
<evidence type="ECO:0000259" key="5">
    <source>
        <dbReference type="Pfam" id="PF03328"/>
    </source>
</evidence>
<feature type="compositionally biased region" description="Basic and acidic residues" evidence="4">
    <location>
        <begin position="258"/>
        <end position="268"/>
    </location>
</feature>
<evidence type="ECO:0000256" key="2">
    <source>
        <dbReference type="ARBA" id="ARBA00022723"/>
    </source>
</evidence>
<accession>A0ABW1VAW5</accession>
<dbReference type="PANTHER" id="PTHR30502">
    <property type="entry name" value="2-KETO-3-DEOXY-L-RHAMNONATE ALDOLASE"/>
    <property type="match status" value="1"/>
</dbReference>
<evidence type="ECO:0000313" key="7">
    <source>
        <dbReference type="Proteomes" id="UP001596306"/>
    </source>
</evidence>
<dbReference type="PANTHER" id="PTHR30502:SF0">
    <property type="entry name" value="PHOSPHOENOLPYRUVATE CARBOXYLASE FAMILY PROTEIN"/>
    <property type="match status" value="1"/>
</dbReference>
<dbReference type="InterPro" id="IPR050251">
    <property type="entry name" value="HpcH-HpaI_aldolase"/>
</dbReference>
<protein>
    <submittedName>
        <fullName evidence="6">HpcH/HpaI aldolase/citrate lyase family protein</fullName>
    </submittedName>
</protein>
<proteinExistence type="inferred from homology"/>
<gene>
    <name evidence="6" type="ORF">ACFQB0_01030</name>
</gene>
<comment type="caution">
    <text evidence="6">The sequence shown here is derived from an EMBL/GenBank/DDBJ whole genome shotgun (WGS) entry which is preliminary data.</text>
</comment>
<dbReference type="InterPro" id="IPR040442">
    <property type="entry name" value="Pyrv_kinase-like_dom_sf"/>
</dbReference>
<comment type="similarity">
    <text evidence="1">Belongs to the HpcH/HpaI aldolase family.</text>
</comment>
<keyword evidence="3 6" id="KW-0456">Lyase</keyword>
<dbReference type="Proteomes" id="UP001596306">
    <property type="component" value="Unassembled WGS sequence"/>
</dbReference>
<evidence type="ECO:0000256" key="1">
    <source>
        <dbReference type="ARBA" id="ARBA00005568"/>
    </source>
</evidence>
<dbReference type="InterPro" id="IPR015813">
    <property type="entry name" value="Pyrv/PenolPyrv_kinase-like_dom"/>
</dbReference>
<dbReference type="Gene3D" id="3.20.20.60">
    <property type="entry name" value="Phosphoenolpyruvate-binding domains"/>
    <property type="match status" value="1"/>
</dbReference>